<dbReference type="GeneID" id="87616913"/>
<dbReference type="SUPFAM" id="SSF100985">
    <property type="entry name" value="Sporulation inhibitor Sda"/>
    <property type="match status" value="1"/>
</dbReference>
<dbReference type="Proteomes" id="UP000288024">
    <property type="component" value="Unassembled WGS sequence"/>
</dbReference>
<organism evidence="1 2">
    <name type="scientific">Niallia taxi</name>
    <dbReference type="NCBI Taxonomy" id="2499688"/>
    <lineage>
        <taxon>Bacteria</taxon>
        <taxon>Bacillati</taxon>
        <taxon>Bacillota</taxon>
        <taxon>Bacilli</taxon>
        <taxon>Bacillales</taxon>
        <taxon>Bacillaceae</taxon>
        <taxon>Niallia</taxon>
    </lineage>
</organism>
<dbReference type="RefSeq" id="WP_127738231.1">
    <property type="nucleotide sequence ID" value="NZ_CAJCKN010000017.1"/>
</dbReference>
<dbReference type="Pfam" id="PF08970">
    <property type="entry name" value="Sda"/>
    <property type="match status" value="1"/>
</dbReference>
<protein>
    <submittedName>
        <fullName evidence="1">Sporulation histidine kinase inhibitor Sda</fullName>
    </submittedName>
</protein>
<evidence type="ECO:0000313" key="1">
    <source>
        <dbReference type="EMBL" id="RVT63755.1"/>
    </source>
</evidence>
<dbReference type="InterPro" id="IPR036916">
    <property type="entry name" value="Sda_sf"/>
</dbReference>
<dbReference type="EMBL" id="RZTZ01000003">
    <property type="protein sequence ID" value="RVT63755.1"/>
    <property type="molecule type" value="Genomic_DNA"/>
</dbReference>
<proteinExistence type="predicted"/>
<evidence type="ECO:0000313" key="2">
    <source>
        <dbReference type="Proteomes" id="UP000288024"/>
    </source>
</evidence>
<dbReference type="Gene3D" id="1.10.287.1100">
    <property type="entry name" value="Sporulation inhibitor A"/>
    <property type="match status" value="1"/>
</dbReference>
<dbReference type="AlphaFoldDB" id="A0A3S3SKZ8"/>
<gene>
    <name evidence="1" type="ORF">EM808_10865</name>
</gene>
<dbReference type="InterPro" id="IPR015064">
    <property type="entry name" value="Sda"/>
</dbReference>
<keyword evidence="2" id="KW-1185">Reference proteome</keyword>
<name>A0A3S3SKZ8_9BACI</name>
<accession>A0A3S3SKZ8</accession>
<reference evidence="1 2" key="1">
    <citation type="submission" date="2019-01" db="EMBL/GenBank/DDBJ databases">
        <title>Bacillus sp. M5HDSG1-1, whole genome shotgun sequence.</title>
        <authorList>
            <person name="Tuo L."/>
        </authorList>
    </citation>
    <scope>NUCLEOTIDE SEQUENCE [LARGE SCALE GENOMIC DNA]</scope>
    <source>
        <strain evidence="1 2">M5HDSG1-1</strain>
    </source>
</reference>
<comment type="caution">
    <text evidence="1">The sequence shown here is derived from an EMBL/GenBank/DDBJ whole genome shotgun (WGS) entry which is preliminary data.</text>
</comment>
<sequence>MSGVCILSNAELIKAYHLAISLKLEEEFISILFEEVNRRELTV</sequence>